<evidence type="ECO:0000256" key="6">
    <source>
        <dbReference type="ARBA" id="ARBA00023002"/>
    </source>
</evidence>
<dbReference type="InterPro" id="IPR001128">
    <property type="entry name" value="Cyt_P450"/>
</dbReference>
<dbReference type="AlphaFoldDB" id="A0A8H3A4A0"/>
<keyword evidence="11" id="KW-0812">Transmembrane</keyword>
<keyword evidence="6 10" id="KW-0560">Oxidoreductase</keyword>
<reference evidence="12" key="1">
    <citation type="submission" date="2021-01" db="EMBL/GenBank/DDBJ databases">
        <authorList>
            <person name="Kaushik A."/>
        </authorList>
    </citation>
    <scope>NUCLEOTIDE SEQUENCE</scope>
    <source>
        <strain evidence="12">AG3-1AP</strain>
    </source>
</reference>
<evidence type="ECO:0008006" key="14">
    <source>
        <dbReference type="Google" id="ProtNLM"/>
    </source>
</evidence>
<feature type="binding site" description="axial binding residue" evidence="9">
    <location>
        <position position="447"/>
    </location>
    <ligand>
        <name>heme</name>
        <dbReference type="ChEBI" id="CHEBI:30413"/>
    </ligand>
    <ligandPart>
        <name>Fe</name>
        <dbReference type="ChEBI" id="CHEBI:18248"/>
    </ligandPart>
</feature>
<keyword evidence="8 10" id="KW-0503">Monooxygenase</keyword>
<dbReference type="InterPro" id="IPR002401">
    <property type="entry name" value="Cyt_P450_E_grp-I"/>
</dbReference>
<dbReference type="GO" id="GO:0004497">
    <property type="term" value="F:monooxygenase activity"/>
    <property type="evidence" value="ECO:0007669"/>
    <property type="project" value="UniProtKB-KW"/>
</dbReference>
<name>A0A8H3A4A0_9AGAM</name>
<accession>A0A8H3A4A0</accession>
<dbReference type="InterPro" id="IPR017972">
    <property type="entry name" value="Cyt_P450_CS"/>
</dbReference>
<proteinExistence type="inferred from homology"/>
<evidence type="ECO:0000313" key="12">
    <source>
        <dbReference type="EMBL" id="CAE6390164.1"/>
    </source>
</evidence>
<sequence>MIGTRNTLCTSFALLIPVLVWHYYKKRSRRIVHPPSPSSLPLIGNLLSLPSGPEHIVYMKLGKDLHSDIIYLDLLGHDIVVLNSPQAAVELLDKRSSIYSDRFCPLMFKDKSLLDWSTSPPFLGYNDVWRHHRRMMNKWLNIREVSQFYKMQESHARSLLQRLLVVSAAAEAHPFDSVKDEFYFAMGSSIFQMAYGYKAQEITDPYLRAAHELDYHAAQAAMLTKFYVNVFPLLNRVPEWVPGTDWKRTVRMWREEKIYALNAPFQWTQNQVTQGTGETSIIGDLLRDDNLMLGLIPEERDSRLKELAHILYSGGTDTTSSLLLSFVASMVLNPEVQAQAQNEIDLTLGLGVLPTMADRERLPYVNRLILELMRWRPPLTIGIPHQCFQDDVYRGYTITKGTIVIGNIWSMSRDEKVYRDPETFNPDRFLDPEVPPVPVFGWGRRKCPGIYFGEASLFITVSSLLAAFTFSKKKDPNGNYIEPTIEDSPDSMVLGLKPFEFDFTLRSDMHRVIDEAME</sequence>
<dbReference type="PANTHER" id="PTHR46300:SF7">
    <property type="entry name" value="P450, PUTATIVE (EUROFUNG)-RELATED"/>
    <property type="match status" value="1"/>
</dbReference>
<comment type="caution">
    <text evidence="12">The sequence shown here is derived from an EMBL/GenBank/DDBJ whole genome shotgun (WGS) entry which is preliminary data.</text>
</comment>
<dbReference type="GO" id="GO:0005506">
    <property type="term" value="F:iron ion binding"/>
    <property type="evidence" value="ECO:0007669"/>
    <property type="project" value="InterPro"/>
</dbReference>
<comment type="pathway">
    <text evidence="2">Secondary metabolite biosynthesis.</text>
</comment>
<dbReference type="PROSITE" id="PS00086">
    <property type="entry name" value="CYTOCHROME_P450"/>
    <property type="match status" value="1"/>
</dbReference>
<keyword evidence="7 9" id="KW-0408">Iron</keyword>
<evidence type="ECO:0000256" key="4">
    <source>
        <dbReference type="ARBA" id="ARBA00022617"/>
    </source>
</evidence>
<evidence type="ECO:0000256" key="5">
    <source>
        <dbReference type="ARBA" id="ARBA00022723"/>
    </source>
</evidence>
<gene>
    <name evidence="12" type="ORF">RDB_LOCUS7980</name>
</gene>
<feature type="transmembrane region" description="Helical" evidence="11">
    <location>
        <begin position="7"/>
        <end position="24"/>
    </location>
</feature>
<evidence type="ECO:0000256" key="10">
    <source>
        <dbReference type="RuleBase" id="RU000461"/>
    </source>
</evidence>
<dbReference type="GO" id="GO:0016705">
    <property type="term" value="F:oxidoreductase activity, acting on paired donors, with incorporation or reduction of molecular oxygen"/>
    <property type="evidence" value="ECO:0007669"/>
    <property type="project" value="InterPro"/>
</dbReference>
<evidence type="ECO:0000256" key="3">
    <source>
        <dbReference type="ARBA" id="ARBA00010617"/>
    </source>
</evidence>
<evidence type="ECO:0000256" key="9">
    <source>
        <dbReference type="PIRSR" id="PIRSR602401-1"/>
    </source>
</evidence>
<evidence type="ECO:0000256" key="11">
    <source>
        <dbReference type="SAM" id="Phobius"/>
    </source>
</evidence>
<organism evidence="12 13">
    <name type="scientific">Rhizoctonia solani</name>
    <dbReference type="NCBI Taxonomy" id="456999"/>
    <lineage>
        <taxon>Eukaryota</taxon>
        <taxon>Fungi</taxon>
        <taxon>Dikarya</taxon>
        <taxon>Basidiomycota</taxon>
        <taxon>Agaricomycotina</taxon>
        <taxon>Agaricomycetes</taxon>
        <taxon>Cantharellales</taxon>
        <taxon>Ceratobasidiaceae</taxon>
        <taxon>Rhizoctonia</taxon>
    </lineage>
</organism>
<dbReference type="GO" id="GO:0020037">
    <property type="term" value="F:heme binding"/>
    <property type="evidence" value="ECO:0007669"/>
    <property type="project" value="InterPro"/>
</dbReference>
<keyword evidence="11" id="KW-0472">Membrane</keyword>
<comment type="cofactor">
    <cofactor evidence="1 9">
        <name>heme</name>
        <dbReference type="ChEBI" id="CHEBI:30413"/>
    </cofactor>
</comment>
<dbReference type="PANTHER" id="PTHR46300">
    <property type="entry name" value="P450, PUTATIVE (EUROFUNG)-RELATED-RELATED"/>
    <property type="match status" value="1"/>
</dbReference>
<keyword evidence="4 9" id="KW-0349">Heme</keyword>
<evidence type="ECO:0000256" key="7">
    <source>
        <dbReference type="ARBA" id="ARBA00023004"/>
    </source>
</evidence>
<keyword evidence="5 9" id="KW-0479">Metal-binding</keyword>
<dbReference type="SUPFAM" id="SSF48264">
    <property type="entry name" value="Cytochrome P450"/>
    <property type="match status" value="1"/>
</dbReference>
<evidence type="ECO:0000256" key="1">
    <source>
        <dbReference type="ARBA" id="ARBA00001971"/>
    </source>
</evidence>
<dbReference type="InterPro" id="IPR036396">
    <property type="entry name" value="Cyt_P450_sf"/>
</dbReference>
<dbReference type="Proteomes" id="UP000663831">
    <property type="component" value="Unassembled WGS sequence"/>
</dbReference>
<dbReference type="PRINTS" id="PR00463">
    <property type="entry name" value="EP450I"/>
</dbReference>
<evidence type="ECO:0000313" key="13">
    <source>
        <dbReference type="Proteomes" id="UP000663831"/>
    </source>
</evidence>
<evidence type="ECO:0000256" key="8">
    <source>
        <dbReference type="ARBA" id="ARBA00023033"/>
    </source>
</evidence>
<dbReference type="CDD" id="cd11065">
    <property type="entry name" value="CYP64-like"/>
    <property type="match status" value="1"/>
</dbReference>
<comment type="similarity">
    <text evidence="3 10">Belongs to the cytochrome P450 family.</text>
</comment>
<protein>
    <recommendedName>
        <fullName evidence="14">O-methylsterigmatocystin oxidoreductase</fullName>
    </recommendedName>
</protein>
<dbReference type="Gene3D" id="1.10.630.10">
    <property type="entry name" value="Cytochrome P450"/>
    <property type="match status" value="1"/>
</dbReference>
<dbReference type="Pfam" id="PF00067">
    <property type="entry name" value="p450"/>
    <property type="match status" value="1"/>
</dbReference>
<evidence type="ECO:0000256" key="2">
    <source>
        <dbReference type="ARBA" id="ARBA00005179"/>
    </source>
</evidence>
<dbReference type="EMBL" id="CAJMWV010000364">
    <property type="protein sequence ID" value="CAE6390164.1"/>
    <property type="molecule type" value="Genomic_DNA"/>
</dbReference>
<dbReference type="InterPro" id="IPR050364">
    <property type="entry name" value="Cytochrome_P450_fung"/>
</dbReference>
<keyword evidence="11" id="KW-1133">Transmembrane helix</keyword>